<dbReference type="Gene3D" id="1.10.8.60">
    <property type="match status" value="1"/>
</dbReference>
<name>A0A5A5T9I8_9CHLR</name>
<evidence type="ECO:0000256" key="8">
    <source>
        <dbReference type="ARBA" id="ARBA00022833"/>
    </source>
</evidence>
<evidence type="ECO:0000313" key="18">
    <source>
        <dbReference type="EMBL" id="GCF07693.1"/>
    </source>
</evidence>
<evidence type="ECO:0000256" key="1">
    <source>
        <dbReference type="ARBA" id="ARBA00004370"/>
    </source>
</evidence>
<gene>
    <name evidence="14" type="primary">ftsH</name>
    <name evidence="18" type="ORF">KDI_12570</name>
</gene>
<comment type="similarity">
    <text evidence="13 14">In the central section; belongs to the AAA ATPase family.</text>
</comment>
<dbReference type="InterPro" id="IPR005936">
    <property type="entry name" value="FtsH"/>
</dbReference>
<comment type="caution">
    <text evidence="14">Lacks conserved residue(s) required for the propagation of feature annotation.</text>
</comment>
<dbReference type="GO" id="GO:0016887">
    <property type="term" value="F:ATP hydrolysis activity"/>
    <property type="evidence" value="ECO:0007669"/>
    <property type="project" value="UniProtKB-UniRule"/>
</dbReference>
<dbReference type="GO" id="GO:0006508">
    <property type="term" value="P:proteolysis"/>
    <property type="evidence" value="ECO:0007669"/>
    <property type="project" value="UniProtKB-KW"/>
</dbReference>
<dbReference type="EMBL" id="BIXY01000013">
    <property type="protein sequence ID" value="GCF07693.1"/>
    <property type="molecule type" value="Genomic_DNA"/>
</dbReference>
<dbReference type="Gene3D" id="3.40.50.300">
    <property type="entry name" value="P-loop containing nucleotide triphosphate hydrolases"/>
    <property type="match status" value="1"/>
</dbReference>
<evidence type="ECO:0000256" key="7">
    <source>
        <dbReference type="ARBA" id="ARBA00022801"/>
    </source>
</evidence>
<dbReference type="PANTHER" id="PTHR23076:SF97">
    <property type="entry name" value="ATP-DEPENDENT ZINC METALLOPROTEASE YME1L1"/>
    <property type="match status" value="1"/>
</dbReference>
<evidence type="ECO:0000256" key="2">
    <source>
        <dbReference type="ARBA" id="ARBA00010044"/>
    </source>
</evidence>
<dbReference type="Gene3D" id="1.20.58.760">
    <property type="entry name" value="Peptidase M41"/>
    <property type="match status" value="1"/>
</dbReference>
<dbReference type="AlphaFoldDB" id="A0A5A5T9I8"/>
<dbReference type="Proteomes" id="UP000322530">
    <property type="component" value="Unassembled WGS sequence"/>
</dbReference>
<feature type="transmembrane region" description="Helical" evidence="14">
    <location>
        <begin position="195"/>
        <end position="215"/>
    </location>
</feature>
<reference evidence="18 19" key="1">
    <citation type="submission" date="2019-01" db="EMBL/GenBank/DDBJ databases">
        <title>Draft genome sequence of Dictyobacter sp. Uno17.</title>
        <authorList>
            <person name="Wang C.M."/>
            <person name="Zheng Y."/>
            <person name="Sakai Y."/>
            <person name="Abe K."/>
            <person name="Yokota A."/>
            <person name="Yabe S."/>
        </authorList>
    </citation>
    <scope>NUCLEOTIDE SEQUENCE [LARGE SCALE GENOMIC DNA]</scope>
    <source>
        <strain evidence="18 19">Uno17</strain>
    </source>
</reference>
<dbReference type="GO" id="GO:0030163">
    <property type="term" value="P:protein catabolic process"/>
    <property type="evidence" value="ECO:0007669"/>
    <property type="project" value="UniProtKB-UniRule"/>
</dbReference>
<dbReference type="PANTHER" id="PTHR23076">
    <property type="entry name" value="METALLOPROTEASE M41 FTSH"/>
    <property type="match status" value="1"/>
</dbReference>
<evidence type="ECO:0000256" key="12">
    <source>
        <dbReference type="ARBA" id="ARBA00023136"/>
    </source>
</evidence>
<dbReference type="InterPro" id="IPR003593">
    <property type="entry name" value="AAA+_ATPase"/>
</dbReference>
<evidence type="ECO:0000259" key="17">
    <source>
        <dbReference type="SMART" id="SM00382"/>
    </source>
</evidence>
<dbReference type="GO" id="GO:0008270">
    <property type="term" value="F:zinc ion binding"/>
    <property type="evidence" value="ECO:0007669"/>
    <property type="project" value="UniProtKB-UniRule"/>
</dbReference>
<dbReference type="InterPro" id="IPR027417">
    <property type="entry name" value="P-loop_NTPase"/>
</dbReference>
<evidence type="ECO:0000256" key="15">
    <source>
        <dbReference type="RuleBase" id="RU003651"/>
    </source>
</evidence>
<evidence type="ECO:0000256" key="4">
    <source>
        <dbReference type="ARBA" id="ARBA00022692"/>
    </source>
</evidence>
<dbReference type="GO" id="GO:0004176">
    <property type="term" value="F:ATP-dependent peptidase activity"/>
    <property type="evidence" value="ECO:0007669"/>
    <property type="project" value="InterPro"/>
</dbReference>
<feature type="binding site" evidence="14">
    <location>
        <begin position="325"/>
        <end position="332"/>
    </location>
    <ligand>
        <name>ATP</name>
        <dbReference type="ChEBI" id="CHEBI:30616"/>
    </ligand>
</feature>
<keyword evidence="9 14" id="KW-0067">ATP-binding</keyword>
<comment type="cofactor">
    <cofactor evidence="14">
        <name>Zn(2+)</name>
        <dbReference type="ChEBI" id="CHEBI:29105"/>
    </cofactor>
    <text evidence="14">Binds 1 zinc ion per subunit.</text>
</comment>
<keyword evidence="14" id="KW-1003">Cell membrane</keyword>
<organism evidence="18 19">
    <name type="scientific">Dictyobacter arantiisoli</name>
    <dbReference type="NCBI Taxonomy" id="2014874"/>
    <lineage>
        <taxon>Bacteria</taxon>
        <taxon>Bacillati</taxon>
        <taxon>Chloroflexota</taxon>
        <taxon>Ktedonobacteria</taxon>
        <taxon>Ktedonobacterales</taxon>
        <taxon>Dictyobacteraceae</taxon>
        <taxon>Dictyobacter</taxon>
    </lineage>
</organism>
<keyword evidence="5 14" id="KW-0479">Metal-binding</keyword>
<comment type="caution">
    <text evidence="18">The sequence shown here is derived from an EMBL/GenBank/DDBJ whole genome shotgun (WGS) entry which is preliminary data.</text>
</comment>
<dbReference type="InterPro" id="IPR037219">
    <property type="entry name" value="Peptidase_M41-like"/>
</dbReference>
<dbReference type="Pfam" id="PF17862">
    <property type="entry name" value="AAA_lid_3"/>
    <property type="match status" value="1"/>
</dbReference>
<evidence type="ECO:0000256" key="16">
    <source>
        <dbReference type="SAM" id="MobiDB-lite"/>
    </source>
</evidence>
<dbReference type="InterPro" id="IPR003959">
    <property type="entry name" value="ATPase_AAA_core"/>
</dbReference>
<comment type="function">
    <text evidence="14">Acts as a processive, ATP-dependent zinc metallopeptidase for both cytoplasmic and membrane proteins. Plays a role in the quality control of integral membrane proteins.</text>
</comment>
<dbReference type="CDD" id="cd19501">
    <property type="entry name" value="RecA-like_FtsH"/>
    <property type="match status" value="1"/>
</dbReference>
<evidence type="ECO:0000256" key="9">
    <source>
        <dbReference type="ARBA" id="ARBA00022840"/>
    </source>
</evidence>
<feature type="binding site" evidence="14">
    <location>
        <position position="549"/>
    </location>
    <ligand>
        <name>Zn(2+)</name>
        <dbReference type="ChEBI" id="CHEBI:29105"/>
        <note>catalytic</note>
    </ligand>
</feature>
<evidence type="ECO:0000256" key="3">
    <source>
        <dbReference type="ARBA" id="ARBA00022670"/>
    </source>
</evidence>
<keyword evidence="3 14" id="KW-0645">Protease</keyword>
<evidence type="ECO:0000313" key="19">
    <source>
        <dbReference type="Proteomes" id="UP000322530"/>
    </source>
</evidence>
<dbReference type="SUPFAM" id="SSF52540">
    <property type="entry name" value="P-loop containing nucleoside triphosphate hydrolases"/>
    <property type="match status" value="1"/>
</dbReference>
<dbReference type="EC" id="3.4.24.-" evidence="14"/>
<accession>A0A5A5T9I8</accession>
<evidence type="ECO:0000256" key="11">
    <source>
        <dbReference type="ARBA" id="ARBA00023049"/>
    </source>
</evidence>
<keyword evidence="6 14" id="KW-0547">Nucleotide-binding</keyword>
<evidence type="ECO:0000256" key="5">
    <source>
        <dbReference type="ARBA" id="ARBA00022723"/>
    </source>
</evidence>
<keyword evidence="12 14" id="KW-0472">Membrane</keyword>
<keyword evidence="19" id="KW-1185">Reference proteome</keyword>
<comment type="subunit">
    <text evidence="14">Homohexamer.</text>
</comment>
<evidence type="ECO:0000256" key="10">
    <source>
        <dbReference type="ARBA" id="ARBA00022989"/>
    </source>
</evidence>
<dbReference type="GO" id="GO:0005524">
    <property type="term" value="F:ATP binding"/>
    <property type="evidence" value="ECO:0007669"/>
    <property type="project" value="UniProtKB-UniRule"/>
</dbReference>
<evidence type="ECO:0000256" key="14">
    <source>
        <dbReference type="HAMAP-Rule" id="MF_01458"/>
    </source>
</evidence>
<dbReference type="Pfam" id="PF01434">
    <property type="entry name" value="Peptidase_M41"/>
    <property type="match status" value="2"/>
</dbReference>
<evidence type="ECO:0000256" key="13">
    <source>
        <dbReference type="ARBA" id="ARBA00061570"/>
    </source>
</evidence>
<sequence length="767" mass="84173">MDDKARRRINAMNKKRRPQRTVSSTLRMWWKFLQDYRSAVLTCLLLTIGCALLFGIAVRLPIPSDDSAPISGIQTADYTTFLHLVHDGNIEAVEIQGNNVYGLVKYSTQVKATASTYKNILISHSAADVAKWQNFIKGNATLTFNADSTSPDVFHSLYMHMPSDGQNALVAQIDASHVPIEVISTPNSFSGLPALLHYLPLIIVVLIFIIFLLYLRKQNPMNSMDDSITQMGKSRARRFKRVQERSTSPTSQESGAQGKSAARTGIAVARPVSAPIATVPPVTFADVAGIDEVRNELSEIVQFLQSPEKFNRLGAHIPCGALLVGEPGTGKTLLAKAVAGEAKVPFFSMSASEFVEMYVGVGASRVRDLFQQARLASPCVVFIDEIDAVARKRSMRASNNDERDQTLNQLLVELDGFDARQAVVVLAATNRVDILDQAVLRPGRFDRRITISAPDRAGREAILRVHAKETPLATDVSLDRLARLTTGMTGADLANLVNEAALTAARRNLECLDHECFEDALARVQLGALRPLLMSEADRRVIAFHEGGHALVAYHLPEADTVNRVTILPRGQSLGVTQFTAEVDRYNYNREALVARIAVGLGGRMAEELTFGAKRITTGAENDFQVVTGLAHKMVTRWGMSERIGTLYVDYRPEESYALNLRCLDPAELPIQTQSLIADAQGNLRFDGSQTVPTRHYVTRPSATRSSGGATMSALVDKEVQHIIAEGSAVAREILTRHKDQLTLLADALLEHEQLDRSQFEALLSQA</sequence>
<protein>
    <recommendedName>
        <fullName evidence="14">ATP-dependent zinc metalloprotease FtsH</fullName>
        <ecNumber evidence="14">3.4.24.-</ecNumber>
    </recommendedName>
</protein>
<dbReference type="InterPro" id="IPR041569">
    <property type="entry name" value="AAA_lid_3"/>
</dbReference>
<feature type="domain" description="AAA+ ATPase" evidence="17">
    <location>
        <begin position="317"/>
        <end position="455"/>
    </location>
</feature>
<dbReference type="InterPro" id="IPR003960">
    <property type="entry name" value="ATPase_AAA_CS"/>
</dbReference>
<dbReference type="InterPro" id="IPR000642">
    <property type="entry name" value="Peptidase_M41"/>
</dbReference>
<feature type="binding site" evidence="14">
    <location>
        <position position="545"/>
    </location>
    <ligand>
        <name>Zn(2+)</name>
        <dbReference type="ChEBI" id="CHEBI:29105"/>
        <note>catalytic</note>
    </ligand>
</feature>
<feature type="binding site" evidence="14">
    <location>
        <position position="623"/>
    </location>
    <ligand>
        <name>Zn(2+)</name>
        <dbReference type="ChEBI" id="CHEBI:29105"/>
        <note>catalytic</note>
    </ligand>
</feature>
<dbReference type="PROSITE" id="PS00674">
    <property type="entry name" value="AAA"/>
    <property type="match status" value="1"/>
</dbReference>
<keyword evidence="10 14" id="KW-1133">Transmembrane helix</keyword>
<keyword evidence="8 14" id="KW-0862">Zinc</keyword>
<dbReference type="SMART" id="SM00382">
    <property type="entry name" value="AAA"/>
    <property type="match status" value="1"/>
</dbReference>
<dbReference type="Pfam" id="PF00004">
    <property type="entry name" value="AAA"/>
    <property type="match status" value="1"/>
</dbReference>
<keyword evidence="7 14" id="KW-0378">Hydrolase</keyword>
<comment type="subcellular location">
    <subcellularLocation>
        <location evidence="14">Cell membrane</location>
        <topology evidence="14">Multi-pass membrane protein</topology>
        <orientation evidence="14">Cytoplasmic side</orientation>
    </subcellularLocation>
    <subcellularLocation>
        <location evidence="1">Membrane</location>
    </subcellularLocation>
</comment>
<dbReference type="FunFam" id="3.40.50.300:FF:000001">
    <property type="entry name" value="ATP-dependent zinc metalloprotease FtsH"/>
    <property type="match status" value="1"/>
</dbReference>
<comment type="similarity">
    <text evidence="2 14">In the C-terminal section; belongs to the peptidase M41 family.</text>
</comment>
<dbReference type="RefSeq" id="WP_235932505.1">
    <property type="nucleotide sequence ID" value="NZ_BIXY01000013.1"/>
</dbReference>
<dbReference type="FunFam" id="1.10.8.60:FF:000001">
    <property type="entry name" value="ATP-dependent zinc metalloprotease FtsH"/>
    <property type="match status" value="1"/>
</dbReference>
<feature type="region of interest" description="Disordered" evidence="16">
    <location>
        <begin position="232"/>
        <end position="260"/>
    </location>
</feature>
<keyword evidence="11 14" id="KW-0482">Metalloprotease</keyword>
<feature type="active site" evidence="14">
    <location>
        <position position="546"/>
    </location>
</feature>
<dbReference type="GO" id="GO:0005886">
    <property type="term" value="C:plasma membrane"/>
    <property type="evidence" value="ECO:0007669"/>
    <property type="project" value="UniProtKB-SubCell"/>
</dbReference>
<feature type="compositionally biased region" description="Polar residues" evidence="16">
    <location>
        <begin position="245"/>
        <end position="257"/>
    </location>
</feature>
<proteinExistence type="inferred from homology"/>
<dbReference type="GO" id="GO:0004222">
    <property type="term" value="F:metalloendopeptidase activity"/>
    <property type="evidence" value="ECO:0007669"/>
    <property type="project" value="InterPro"/>
</dbReference>
<keyword evidence="4 14" id="KW-0812">Transmembrane</keyword>
<evidence type="ECO:0000256" key="6">
    <source>
        <dbReference type="ARBA" id="ARBA00022741"/>
    </source>
</evidence>
<comment type="similarity">
    <text evidence="15">Belongs to the AAA ATPase family.</text>
</comment>
<dbReference type="HAMAP" id="MF_01458">
    <property type="entry name" value="FtsH"/>
    <property type="match status" value="1"/>
</dbReference>
<dbReference type="SUPFAM" id="SSF140990">
    <property type="entry name" value="FtsH protease domain-like"/>
    <property type="match status" value="2"/>
</dbReference>